<dbReference type="EMBL" id="CP012801">
    <property type="protein sequence ID" value="ALJ60991.1"/>
    <property type="molecule type" value="Genomic_DNA"/>
</dbReference>
<sequence length="183" mass="20764">MNERYAKCFPFDSNVKGRIGGNPPQIVENSIPDGYLFYATLVHPEKENMMLSIFIHGDFDTLLENNIYPSIAVKVIEHEFSEIGNCTEKRNTNLGMCSISEYSEDKDSENTLVKIGGTPILIQDEASYYKELEEHGFSFFLSIDEDGYNKDVTIGSYPFGYGALYLYKHCTTNEIIAGFWQCS</sequence>
<dbReference type="RefSeq" id="WP_029427367.1">
    <property type="nucleotide sequence ID" value="NZ_CP012801.1"/>
</dbReference>
<evidence type="ECO:0000313" key="2">
    <source>
        <dbReference type="Proteomes" id="UP000061809"/>
    </source>
</evidence>
<dbReference type="PATRIC" id="fig|246787.4.peg.3901"/>
<gene>
    <name evidence="1" type="ORF">BcellWH2_03769</name>
</gene>
<organism evidence="1 2">
    <name type="scientific">Bacteroides cellulosilyticus</name>
    <dbReference type="NCBI Taxonomy" id="246787"/>
    <lineage>
        <taxon>Bacteria</taxon>
        <taxon>Pseudomonadati</taxon>
        <taxon>Bacteroidota</taxon>
        <taxon>Bacteroidia</taxon>
        <taxon>Bacteroidales</taxon>
        <taxon>Bacteroidaceae</taxon>
        <taxon>Bacteroides</taxon>
    </lineage>
</organism>
<reference evidence="1 2" key="1">
    <citation type="journal article" date="2015" name="Science">
        <title>Genetic determinants of in vivo fitness and diet responsiveness in multiple human gut Bacteroides.</title>
        <authorList>
            <person name="Wu M."/>
            <person name="McNulty N.P."/>
            <person name="Rodionov D.A."/>
            <person name="Khoroshkin M.S."/>
            <person name="Griffin N.W."/>
            <person name="Cheng J."/>
            <person name="Latreille P."/>
            <person name="Kerstetter R.A."/>
            <person name="Terrapon N."/>
            <person name="Henrissat B."/>
            <person name="Osterman A.L."/>
            <person name="Gordon J.I."/>
        </authorList>
    </citation>
    <scope>NUCLEOTIDE SEQUENCE [LARGE SCALE GENOMIC DNA]</scope>
    <source>
        <strain evidence="1 2">WH2</strain>
    </source>
</reference>
<evidence type="ECO:0008006" key="3">
    <source>
        <dbReference type="Google" id="ProtNLM"/>
    </source>
</evidence>
<name>A0A0P0GFI6_9BACE</name>
<protein>
    <recommendedName>
        <fullName evidence="3">DUF1963 domain-containing protein</fullName>
    </recommendedName>
</protein>
<dbReference type="Proteomes" id="UP000061809">
    <property type="component" value="Chromosome"/>
</dbReference>
<dbReference type="KEGG" id="bcel:BcellWH2_03769"/>
<proteinExistence type="predicted"/>
<evidence type="ECO:0000313" key="1">
    <source>
        <dbReference type="EMBL" id="ALJ60991.1"/>
    </source>
</evidence>
<accession>A0A0P0GFI6</accession>
<dbReference type="AlphaFoldDB" id="A0A0P0GFI6"/>